<name>A0ABS1JU94_9BURK</name>
<evidence type="ECO:0000256" key="8">
    <source>
        <dbReference type="ARBA" id="ARBA00023136"/>
    </source>
</evidence>
<evidence type="ECO:0000313" key="11">
    <source>
        <dbReference type="EMBL" id="MBL0427426.1"/>
    </source>
</evidence>
<keyword evidence="2" id="KW-0813">Transport</keyword>
<dbReference type="RefSeq" id="WP_201692049.1">
    <property type="nucleotide sequence ID" value="NZ_JAEQND010000011.1"/>
</dbReference>
<evidence type="ECO:0000259" key="10">
    <source>
        <dbReference type="Pfam" id="PF11356"/>
    </source>
</evidence>
<protein>
    <submittedName>
        <fullName evidence="11">General secretion pathway protein C</fullName>
    </submittedName>
</protein>
<feature type="domain" description="Type II secretion system protein GspC N-terminal" evidence="10">
    <location>
        <begin position="72"/>
        <end position="139"/>
    </location>
</feature>
<evidence type="ECO:0000256" key="9">
    <source>
        <dbReference type="SAM" id="MobiDB-lite"/>
    </source>
</evidence>
<evidence type="ECO:0000256" key="5">
    <source>
        <dbReference type="ARBA" id="ARBA00022692"/>
    </source>
</evidence>
<evidence type="ECO:0000256" key="1">
    <source>
        <dbReference type="ARBA" id="ARBA00004533"/>
    </source>
</evidence>
<feature type="compositionally biased region" description="Low complexity" evidence="9">
    <location>
        <begin position="188"/>
        <end position="202"/>
    </location>
</feature>
<gene>
    <name evidence="11" type="ORF">JI746_20100</name>
</gene>
<dbReference type="Pfam" id="PF11356">
    <property type="entry name" value="T2SSC"/>
    <property type="match status" value="1"/>
</dbReference>
<keyword evidence="12" id="KW-1185">Reference proteome</keyword>
<evidence type="ECO:0000256" key="3">
    <source>
        <dbReference type="ARBA" id="ARBA00022475"/>
    </source>
</evidence>
<dbReference type="EMBL" id="JAEQND010000011">
    <property type="protein sequence ID" value="MBL0427426.1"/>
    <property type="molecule type" value="Genomic_DNA"/>
</dbReference>
<evidence type="ECO:0000256" key="6">
    <source>
        <dbReference type="ARBA" id="ARBA00022927"/>
    </source>
</evidence>
<reference evidence="11 12" key="1">
    <citation type="journal article" date="2017" name="Int. J. Syst. Evol. Microbiol.">
        <title>Ramlibacter alkalitolerans sp. nov., alkali-tolerant bacterium isolated from soil of ginseng.</title>
        <authorList>
            <person name="Lee D.H."/>
            <person name="Cha C.J."/>
        </authorList>
    </citation>
    <scope>NUCLEOTIDE SEQUENCE [LARGE SCALE GENOMIC DNA]</scope>
    <source>
        <strain evidence="11 12">KACC 19305</strain>
    </source>
</reference>
<dbReference type="Gene3D" id="2.30.30.830">
    <property type="match status" value="1"/>
</dbReference>
<comment type="subcellular location">
    <subcellularLocation>
        <location evidence="1">Cell inner membrane</location>
    </subcellularLocation>
</comment>
<evidence type="ECO:0000256" key="4">
    <source>
        <dbReference type="ARBA" id="ARBA00022519"/>
    </source>
</evidence>
<organism evidence="11 12">
    <name type="scientific">Ramlibacter alkalitolerans</name>
    <dbReference type="NCBI Taxonomy" id="2039631"/>
    <lineage>
        <taxon>Bacteria</taxon>
        <taxon>Pseudomonadati</taxon>
        <taxon>Pseudomonadota</taxon>
        <taxon>Betaproteobacteria</taxon>
        <taxon>Burkholderiales</taxon>
        <taxon>Comamonadaceae</taxon>
        <taxon>Ramlibacter</taxon>
    </lineage>
</organism>
<proteinExistence type="predicted"/>
<dbReference type="InterPro" id="IPR024961">
    <property type="entry name" value="T2SS_GspC_N"/>
</dbReference>
<evidence type="ECO:0000256" key="7">
    <source>
        <dbReference type="ARBA" id="ARBA00022989"/>
    </source>
</evidence>
<keyword evidence="3" id="KW-1003">Cell membrane</keyword>
<keyword evidence="6" id="KW-0653">Protein transport</keyword>
<evidence type="ECO:0000256" key="2">
    <source>
        <dbReference type="ARBA" id="ARBA00022448"/>
    </source>
</evidence>
<sequence>MLTPAPAPWIVRGATFALWALAAGSAAYWGLKLSSAAPPVTAPVAAPRQVGPVDPLALARLLGSSPTAATAAAPTPVVALASRFQLIGVAAGAHSGGGAAVIAVDGKPARSYRVGSTIEEGLVLQSVHGRQAVIASREGQPLVTLEVPAQRLETSNRPAPMGVLPGVVPGVVPGAVPGAPPVAPNAPQPAGEGAQAPSEAPR</sequence>
<accession>A0ABS1JU94</accession>
<keyword evidence="4" id="KW-0997">Cell inner membrane</keyword>
<feature type="region of interest" description="Disordered" evidence="9">
    <location>
        <begin position="174"/>
        <end position="202"/>
    </location>
</feature>
<feature type="compositionally biased region" description="Pro residues" evidence="9">
    <location>
        <begin position="178"/>
        <end position="187"/>
    </location>
</feature>
<dbReference type="Proteomes" id="UP000622707">
    <property type="component" value="Unassembled WGS sequence"/>
</dbReference>
<keyword evidence="8" id="KW-0472">Membrane</keyword>
<keyword evidence="5" id="KW-0812">Transmembrane</keyword>
<evidence type="ECO:0000313" key="12">
    <source>
        <dbReference type="Proteomes" id="UP000622707"/>
    </source>
</evidence>
<keyword evidence="7" id="KW-1133">Transmembrane helix</keyword>
<comment type="caution">
    <text evidence="11">The sequence shown here is derived from an EMBL/GenBank/DDBJ whole genome shotgun (WGS) entry which is preliminary data.</text>
</comment>